<evidence type="ECO:0000256" key="2">
    <source>
        <dbReference type="ARBA" id="ARBA00023012"/>
    </source>
</evidence>
<dbReference type="AlphaFoldDB" id="A0A517N0J1"/>
<keyword evidence="3" id="KW-0805">Transcription regulation</keyword>
<organism evidence="10 11">
    <name type="scientific">Adhaeretor mobilis</name>
    <dbReference type="NCBI Taxonomy" id="1930276"/>
    <lineage>
        <taxon>Bacteria</taxon>
        <taxon>Pseudomonadati</taxon>
        <taxon>Planctomycetota</taxon>
        <taxon>Planctomycetia</taxon>
        <taxon>Pirellulales</taxon>
        <taxon>Lacipirellulaceae</taxon>
        <taxon>Adhaeretor</taxon>
    </lineage>
</organism>
<dbReference type="InterPro" id="IPR011006">
    <property type="entry name" value="CheY-like_superfamily"/>
</dbReference>
<evidence type="ECO:0000256" key="7">
    <source>
        <dbReference type="PROSITE-ProRule" id="PRU01091"/>
    </source>
</evidence>
<evidence type="ECO:0000256" key="4">
    <source>
        <dbReference type="ARBA" id="ARBA00023125"/>
    </source>
</evidence>
<gene>
    <name evidence="10" type="primary">arlR</name>
    <name evidence="10" type="ORF">HG15A2_39860</name>
</gene>
<dbReference type="PANTHER" id="PTHR48111:SF1">
    <property type="entry name" value="TWO-COMPONENT RESPONSE REGULATOR ORR33"/>
    <property type="match status" value="1"/>
</dbReference>
<dbReference type="PANTHER" id="PTHR48111">
    <property type="entry name" value="REGULATOR OF RPOS"/>
    <property type="match status" value="1"/>
</dbReference>
<keyword evidence="1 6" id="KW-0597">Phosphoprotein</keyword>
<dbReference type="CDD" id="cd00383">
    <property type="entry name" value="trans_reg_C"/>
    <property type="match status" value="1"/>
</dbReference>
<dbReference type="GO" id="GO:0000156">
    <property type="term" value="F:phosphorelay response regulator activity"/>
    <property type="evidence" value="ECO:0007669"/>
    <property type="project" value="TreeGrafter"/>
</dbReference>
<accession>A0A517N0J1</accession>
<dbReference type="SUPFAM" id="SSF46894">
    <property type="entry name" value="C-terminal effector domain of the bipartite response regulators"/>
    <property type="match status" value="1"/>
</dbReference>
<dbReference type="Gene3D" id="6.10.250.690">
    <property type="match status" value="1"/>
</dbReference>
<dbReference type="PROSITE" id="PS50110">
    <property type="entry name" value="RESPONSE_REGULATORY"/>
    <property type="match status" value="1"/>
</dbReference>
<feature type="DNA-binding region" description="OmpR/PhoB-type" evidence="7">
    <location>
        <begin position="165"/>
        <end position="260"/>
    </location>
</feature>
<dbReference type="OrthoDB" id="272875at2"/>
<dbReference type="Pfam" id="PF00072">
    <property type="entry name" value="Response_reg"/>
    <property type="match status" value="1"/>
</dbReference>
<evidence type="ECO:0000256" key="6">
    <source>
        <dbReference type="PROSITE-ProRule" id="PRU00169"/>
    </source>
</evidence>
<keyword evidence="5" id="KW-0804">Transcription</keyword>
<dbReference type="Gene3D" id="1.10.10.10">
    <property type="entry name" value="Winged helix-like DNA-binding domain superfamily/Winged helix DNA-binding domain"/>
    <property type="match status" value="1"/>
</dbReference>
<keyword evidence="2" id="KW-0902">Two-component regulatory system</keyword>
<reference evidence="10 11" key="1">
    <citation type="submission" date="2019-02" db="EMBL/GenBank/DDBJ databases">
        <title>Deep-cultivation of Planctomycetes and their phenomic and genomic characterization uncovers novel biology.</title>
        <authorList>
            <person name="Wiegand S."/>
            <person name="Jogler M."/>
            <person name="Boedeker C."/>
            <person name="Pinto D."/>
            <person name="Vollmers J."/>
            <person name="Rivas-Marin E."/>
            <person name="Kohn T."/>
            <person name="Peeters S.H."/>
            <person name="Heuer A."/>
            <person name="Rast P."/>
            <person name="Oberbeckmann S."/>
            <person name="Bunk B."/>
            <person name="Jeske O."/>
            <person name="Meyerdierks A."/>
            <person name="Storesund J.E."/>
            <person name="Kallscheuer N."/>
            <person name="Luecker S."/>
            <person name="Lage O.M."/>
            <person name="Pohl T."/>
            <person name="Merkel B.J."/>
            <person name="Hornburger P."/>
            <person name="Mueller R.-W."/>
            <person name="Bruemmer F."/>
            <person name="Labrenz M."/>
            <person name="Spormann A.M."/>
            <person name="Op den Camp H."/>
            <person name="Overmann J."/>
            <person name="Amann R."/>
            <person name="Jetten M.S.M."/>
            <person name="Mascher T."/>
            <person name="Medema M.H."/>
            <person name="Devos D.P."/>
            <person name="Kaster A.-K."/>
            <person name="Ovreas L."/>
            <person name="Rohde M."/>
            <person name="Galperin M.Y."/>
            <person name="Jogler C."/>
        </authorList>
    </citation>
    <scope>NUCLEOTIDE SEQUENCE [LARGE SCALE GENOMIC DNA]</scope>
    <source>
        <strain evidence="10 11">HG15A2</strain>
    </source>
</reference>
<feature type="modified residue" description="4-aspartylphosphate" evidence="6">
    <location>
        <position position="90"/>
    </location>
</feature>
<dbReference type="InterPro" id="IPR036388">
    <property type="entry name" value="WH-like_DNA-bd_sf"/>
</dbReference>
<keyword evidence="4 7" id="KW-0238">DNA-binding</keyword>
<proteinExistence type="predicted"/>
<dbReference type="InterPro" id="IPR039420">
    <property type="entry name" value="WalR-like"/>
</dbReference>
<evidence type="ECO:0000259" key="9">
    <source>
        <dbReference type="PROSITE" id="PS51755"/>
    </source>
</evidence>
<dbReference type="KEGG" id="amob:HG15A2_39860"/>
<evidence type="ECO:0000256" key="5">
    <source>
        <dbReference type="ARBA" id="ARBA00023163"/>
    </source>
</evidence>
<evidence type="ECO:0000259" key="8">
    <source>
        <dbReference type="PROSITE" id="PS50110"/>
    </source>
</evidence>
<name>A0A517N0J1_9BACT</name>
<dbReference type="SMART" id="SM00862">
    <property type="entry name" value="Trans_reg_C"/>
    <property type="match status" value="1"/>
</dbReference>
<dbReference type="Pfam" id="PF00486">
    <property type="entry name" value="Trans_reg_C"/>
    <property type="match status" value="1"/>
</dbReference>
<dbReference type="InterPro" id="IPR001867">
    <property type="entry name" value="OmpR/PhoB-type_DNA-bd"/>
</dbReference>
<dbReference type="GO" id="GO:0032993">
    <property type="term" value="C:protein-DNA complex"/>
    <property type="evidence" value="ECO:0007669"/>
    <property type="project" value="TreeGrafter"/>
</dbReference>
<evidence type="ECO:0000256" key="1">
    <source>
        <dbReference type="ARBA" id="ARBA00022553"/>
    </source>
</evidence>
<feature type="domain" description="Response regulatory" evidence="8">
    <location>
        <begin position="41"/>
        <end position="155"/>
    </location>
</feature>
<dbReference type="SUPFAM" id="SSF52172">
    <property type="entry name" value="CheY-like"/>
    <property type="match status" value="1"/>
</dbReference>
<dbReference type="InterPro" id="IPR016032">
    <property type="entry name" value="Sig_transdc_resp-reg_C-effctor"/>
</dbReference>
<evidence type="ECO:0000313" key="11">
    <source>
        <dbReference type="Proteomes" id="UP000319852"/>
    </source>
</evidence>
<protein>
    <submittedName>
        <fullName evidence="10">Response regulator ArlR</fullName>
    </submittedName>
</protein>
<dbReference type="PROSITE" id="PS51755">
    <property type="entry name" value="OMPR_PHOB"/>
    <property type="match status" value="1"/>
</dbReference>
<dbReference type="Gene3D" id="3.40.50.2300">
    <property type="match status" value="1"/>
</dbReference>
<evidence type="ECO:0000256" key="3">
    <source>
        <dbReference type="ARBA" id="ARBA00023015"/>
    </source>
</evidence>
<keyword evidence="11" id="KW-1185">Reference proteome</keyword>
<dbReference type="SMART" id="SM00448">
    <property type="entry name" value="REC"/>
    <property type="match status" value="1"/>
</dbReference>
<sequence length="261" mass="28738">MLSSARRTTNKGLGTPRSTRRALQTYDSLITIPSSHTALPTILTIEDDSAIRRGVVDALTYAGHEVLEEGDGTKGCDTALRRQFDLLLLDMVLPGKTGLEILAAVRNAKPTLPVIILSARGEENDRVSGLKLGADDYVVKPFSVTELLARVEAVLRRSPSRPTDVQQLDLSGTRIDFARSEAITEDTRTELSEKECDLLRYLARHQGRAVPREELLENVWQIDARGISTRTVDMHVARLREKLGPEAIATVRGRGYMIGGP</sequence>
<dbReference type="GO" id="GO:0005829">
    <property type="term" value="C:cytosol"/>
    <property type="evidence" value="ECO:0007669"/>
    <property type="project" value="TreeGrafter"/>
</dbReference>
<evidence type="ECO:0000313" key="10">
    <source>
        <dbReference type="EMBL" id="QDT00647.1"/>
    </source>
</evidence>
<dbReference type="GO" id="GO:0006355">
    <property type="term" value="P:regulation of DNA-templated transcription"/>
    <property type="evidence" value="ECO:0007669"/>
    <property type="project" value="InterPro"/>
</dbReference>
<dbReference type="GO" id="GO:0000976">
    <property type="term" value="F:transcription cis-regulatory region binding"/>
    <property type="evidence" value="ECO:0007669"/>
    <property type="project" value="TreeGrafter"/>
</dbReference>
<feature type="domain" description="OmpR/PhoB-type" evidence="9">
    <location>
        <begin position="165"/>
        <end position="260"/>
    </location>
</feature>
<dbReference type="EMBL" id="CP036263">
    <property type="protein sequence ID" value="QDT00647.1"/>
    <property type="molecule type" value="Genomic_DNA"/>
</dbReference>
<dbReference type="InterPro" id="IPR001789">
    <property type="entry name" value="Sig_transdc_resp-reg_receiver"/>
</dbReference>
<dbReference type="Proteomes" id="UP000319852">
    <property type="component" value="Chromosome"/>
</dbReference>